<dbReference type="PROSITE" id="PS50126">
    <property type="entry name" value="S1"/>
    <property type="match status" value="1"/>
</dbReference>
<evidence type="ECO:0000256" key="14">
    <source>
        <dbReference type="ARBA" id="ARBA00022801"/>
    </source>
</evidence>
<dbReference type="GO" id="GO:0004519">
    <property type="term" value="F:endonuclease activity"/>
    <property type="evidence" value="ECO:0007669"/>
    <property type="project" value="UniProtKB-KW"/>
</dbReference>
<keyword evidence="13" id="KW-0255">Endonuclease</keyword>
<evidence type="ECO:0000256" key="15">
    <source>
        <dbReference type="ARBA" id="ARBA00022842"/>
    </source>
</evidence>
<evidence type="ECO:0000256" key="8">
    <source>
        <dbReference type="ARBA" id="ARBA00022552"/>
    </source>
</evidence>
<gene>
    <name evidence="20" type="ORF">FRUB_00221</name>
</gene>
<evidence type="ECO:0000256" key="11">
    <source>
        <dbReference type="ARBA" id="ARBA00022723"/>
    </source>
</evidence>
<dbReference type="GO" id="GO:0016787">
    <property type="term" value="F:hydrolase activity"/>
    <property type="evidence" value="ECO:0007669"/>
    <property type="project" value="UniProtKB-KW"/>
</dbReference>
<keyword evidence="6" id="KW-0963">Cytoplasm</keyword>
<accession>A0A225DYY5</accession>
<keyword evidence="21" id="KW-1185">Reference proteome</keyword>
<evidence type="ECO:0000256" key="10">
    <source>
        <dbReference type="ARBA" id="ARBA00022722"/>
    </source>
</evidence>
<evidence type="ECO:0000256" key="16">
    <source>
        <dbReference type="ARBA" id="ARBA00022884"/>
    </source>
</evidence>
<proteinExistence type="inferred from homology"/>
<feature type="compositionally biased region" description="Basic and acidic residues" evidence="18">
    <location>
        <begin position="506"/>
        <end position="518"/>
    </location>
</feature>
<dbReference type="GO" id="GO:0019843">
    <property type="term" value="F:rRNA binding"/>
    <property type="evidence" value="ECO:0007669"/>
    <property type="project" value="UniProtKB-KW"/>
</dbReference>
<feature type="compositionally biased region" description="Basic residues" evidence="18">
    <location>
        <begin position="553"/>
        <end position="563"/>
    </location>
</feature>
<name>A0A225DYY5_9BACT</name>
<evidence type="ECO:0000256" key="7">
    <source>
        <dbReference type="ARBA" id="ARBA00022519"/>
    </source>
</evidence>
<dbReference type="EMBL" id="NIDE01000001">
    <property type="protein sequence ID" value="OWK46522.1"/>
    <property type="molecule type" value="Genomic_DNA"/>
</dbReference>
<dbReference type="InterPro" id="IPR012340">
    <property type="entry name" value="NA-bd_OB-fold"/>
</dbReference>
<keyword evidence="10" id="KW-0540">Nuclease</keyword>
<evidence type="ECO:0000256" key="18">
    <source>
        <dbReference type="SAM" id="MobiDB-lite"/>
    </source>
</evidence>
<dbReference type="InterPro" id="IPR004659">
    <property type="entry name" value="RNase_E/G"/>
</dbReference>
<comment type="similarity">
    <text evidence="3">Belongs to the RNase E/G family. RNase G subfamily.</text>
</comment>
<feature type="compositionally biased region" description="Basic residues" evidence="18">
    <location>
        <begin position="371"/>
        <end position="381"/>
    </location>
</feature>
<dbReference type="Pfam" id="PF20833">
    <property type="entry name" value="RNase_E_G_Thio"/>
    <property type="match status" value="1"/>
</dbReference>
<keyword evidence="11" id="KW-0479">Metal-binding</keyword>
<sequence>MKKHPIASPADPAGRARRAGNPKSVPAEAGTHTSLKRTAMKKEMLINVLQPEECRIAIVEDGVLEELYVERASQESYVGNIYKGRIVNIEPSIQAVFVDFGIGRNGFLHVSDVDPIYYKHLLPKDVQAEMEEDENGGGRPRGRGGDRGGDRRGGGRGAPRGGERRDRDGERGPRPVRVAEPESVVSAPLERPEPETPKFADEFADDDGFGSFAEGIDDAIVAPPPPREQPAPRPEPEARAPRPEVRAPRPAPTRPQSPPPVPAAVDEEGDFGAGVLFDDETPAEVTAHEHKPAAGIPPTPEVIAPPSAKHPAETESDDNGWPDVETIGELARVVVPAVEKEPTPAAPPEAEEPAESTAVEAEKPAAEPKAKGRPRKSTKAKAKADEPAEELADEAKEPEAKAKTKGKRPRKRAEGDAPADGDAPTDLLPTDEKPRPMGGAERRSTADDDEPEIKPFFDSGADDFDVDAPNDRFGRAGGGDEAEGEEAFGFEEGGDDEPAEPVVARGGKEAEVAGREDDAPMSQAEFDEEFAPRPTRKFNDEDEGDEDSPGGRGRGRGRARPPARRGPGGPGGGPGGSRSGPRDRGFPRPPIQEIFKRGQEVIVQVIKEGIGTKGPTLSTFISIAGRYLVLMPSLNRVGVSRKIEDFDARKRLREIMTKLNPPKGVGFIVRTAATDRNEKELQNDLAYLLRLWQVVARRIKKMPAPVEIYRESDMITRTIRDIFTNDIDTIWVDEPTAFAHASEFLQIVMPRFADRIRYFAETEPLFNKHRVDDEIAKINQKRIDLPQGGSIIIEQTEALVAIDVNSGNFRADNNAEETAYQMNLIAAREIARQLRLRDLGGVIVNDFIDMRSESHRRNVENALRTALERDRARTKILRISQFGIIEMTRQRIQPSLKKRIFNDCPHCKGTGYVKTNETMSIEVMRLLQLAAHRAQAITSVVLTVHTEVAFYLLNRKRKEIAALEEKAKMEVQINGQNGVSPDLLECRCLDSNGNEVRLVSSPPPRLFRGPQQREFPDRRQPRKLD</sequence>
<comment type="caution">
    <text evidence="20">The sequence shown here is derived from an EMBL/GenBank/DDBJ whole genome shotgun (WGS) entry which is preliminary data.</text>
</comment>
<feature type="region of interest" description="Disordered" evidence="18">
    <location>
        <begin position="1"/>
        <end position="32"/>
    </location>
</feature>
<evidence type="ECO:0000256" key="2">
    <source>
        <dbReference type="ARBA" id="ARBA00004496"/>
    </source>
</evidence>
<feature type="region of interest" description="Disordered" evidence="18">
    <location>
        <begin position="999"/>
        <end position="1025"/>
    </location>
</feature>
<evidence type="ECO:0000256" key="6">
    <source>
        <dbReference type="ARBA" id="ARBA00022490"/>
    </source>
</evidence>
<evidence type="ECO:0000313" key="21">
    <source>
        <dbReference type="Proteomes" id="UP000214646"/>
    </source>
</evidence>
<comment type="cofactor">
    <cofactor evidence="1">
        <name>Mg(2+)</name>
        <dbReference type="ChEBI" id="CHEBI:18420"/>
    </cofactor>
</comment>
<feature type="compositionally biased region" description="Acidic residues" evidence="18">
    <location>
        <begin position="480"/>
        <end position="499"/>
    </location>
</feature>
<feature type="compositionally biased region" description="Basic and acidic residues" evidence="18">
    <location>
        <begin position="430"/>
        <end position="446"/>
    </location>
</feature>
<evidence type="ECO:0000256" key="17">
    <source>
        <dbReference type="ARBA" id="ARBA00023136"/>
    </source>
</evidence>
<dbReference type="Gene3D" id="2.40.50.140">
    <property type="entry name" value="Nucleic acid-binding proteins"/>
    <property type="match status" value="2"/>
</dbReference>
<dbReference type="InterPro" id="IPR048583">
    <property type="entry name" value="RNase_E_G_thioredoxin-like"/>
</dbReference>
<evidence type="ECO:0000256" key="1">
    <source>
        <dbReference type="ARBA" id="ARBA00001946"/>
    </source>
</evidence>
<dbReference type="Proteomes" id="UP000214646">
    <property type="component" value="Unassembled WGS sequence"/>
</dbReference>
<dbReference type="Pfam" id="PF10150">
    <property type="entry name" value="RNase_E_G"/>
    <property type="match status" value="1"/>
</dbReference>
<keyword evidence="16" id="KW-0694">RNA-binding</keyword>
<evidence type="ECO:0000256" key="13">
    <source>
        <dbReference type="ARBA" id="ARBA00022759"/>
    </source>
</evidence>
<evidence type="ECO:0000256" key="3">
    <source>
        <dbReference type="ARBA" id="ARBA00005663"/>
    </source>
</evidence>
<organism evidence="20 21">
    <name type="scientific">Fimbriiglobus ruber</name>
    <dbReference type="NCBI Taxonomy" id="1908690"/>
    <lineage>
        <taxon>Bacteria</taxon>
        <taxon>Pseudomonadati</taxon>
        <taxon>Planctomycetota</taxon>
        <taxon>Planctomycetia</taxon>
        <taxon>Gemmatales</taxon>
        <taxon>Gemmataceae</taxon>
        <taxon>Fimbriiglobus</taxon>
    </lineage>
</organism>
<keyword evidence="5" id="KW-1003">Cell membrane</keyword>
<feature type="compositionally biased region" description="Basic and acidic residues" evidence="18">
    <location>
        <begin position="234"/>
        <end position="247"/>
    </location>
</feature>
<feature type="compositionally biased region" description="Pro residues" evidence="18">
    <location>
        <begin position="249"/>
        <end position="262"/>
    </location>
</feature>
<dbReference type="PANTHER" id="PTHR30001">
    <property type="entry name" value="RIBONUCLEASE"/>
    <property type="match status" value="1"/>
</dbReference>
<dbReference type="GO" id="GO:0004540">
    <property type="term" value="F:RNA nuclease activity"/>
    <property type="evidence" value="ECO:0007669"/>
    <property type="project" value="InterPro"/>
</dbReference>
<evidence type="ECO:0000256" key="5">
    <source>
        <dbReference type="ARBA" id="ARBA00022475"/>
    </source>
</evidence>
<evidence type="ECO:0000259" key="19">
    <source>
        <dbReference type="PROSITE" id="PS50126"/>
    </source>
</evidence>
<keyword evidence="14" id="KW-0378">Hydrolase</keyword>
<evidence type="ECO:0000256" key="4">
    <source>
        <dbReference type="ARBA" id="ARBA00017719"/>
    </source>
</evidence>
<evidence type="ECO:0000256" key="9">
    <source>
        <dbReference type="ARBA" id="ARBA00022694"/>
    </source>
</evidence>
<evidence type="ECO:0000256" key="12">
    <source>
        <dbReference type="ARBA" id="ARBA00022730"/>
    </source>
</evidence>
<feature type="compositionally biased region" description="Basic and acidic residues" evidence="18">
    <location>
        <begin position="393"/>
        <end position="402"/>
    </location>
</feature>
<feature type="compositionally biased region" description="Basic and acidic residues" evidence="18">
    <location>
        <begin position="143"/>
        <end position="153"/>
    </location>
</feature>
<feature type="compositionally biased region" description="Basic and acidic residues" evidence="18">
    <location>
        <begin position="1014"/>
        <end position="1025"/>
    </location>
</feature>
<dbReference type="SUPFAM" id="SSF50249">
    <property type="entry name" value="Nucleic acid-binding proteins"/>
    <property type="match status" value="2"/>
</dbReference>
<evidence type="ECO:0000313" key="20">
    <source>
        <dbReference type="EMBL" id="OWK46522.1"/>
    </source>
</evidence>
<dbReference type="AlphaFoldDB" id="A0A225DYY5"/>
<dbReference type="InterPro" id="IPR019307">
    <property type="entry name" value="RNA-bd_AU-1/RNase_E/G"/>
</dbReference>
<dbReference type="Gene3D" id="3.40.1260.20">
    <property type="entry name" value="Ribonuclease E, catalytic domain"/>
    <property type="match status" value="1"/>
</dbReference>
<feature type="compositionally biased region" description="Basic and acidic residues" evidence="18">
    <location>
        <begin position="190"/>
        <end position="201"/>
    </location>
</feature>
<dbReference type="CDD" id="cd04453">
    <property type="entry name" value="S1_RNase_E"/>
    <property type="match status" value="1"/>
</dbReference>
<comment type="subcellular location">
    <subcellularLocation>
        <location evidence="2">Cytoplasm</location>
    </subcellularLocation>
</comment>
<feature type="compositionally biased region" description="Basic and acidic residues" evidence="18">
    <location>
        <begin position="161"/>
        <end position="180"/>
    </location>
</feature>
<dbReference type="GO" id="GO:0046872">
    <property type="term" value="F:metal ion binding"/>
    <property type="evidence" value="ECO:0007669"/>
    <property type="project" value="UniProtKB-KW"/>
</dbReference>
<feature type="region of interest" description="Disordered" evidence="18">
    <location>
        <begin position="128"/>
        <end position="590"/>
    </location>
</feature>
<keyword evidence="8" id="KW-0698">rRNA processing</keyword>
<keyword evidence="9" id="KW-0819">tRNA processing</keyword>
<keyword evidence="12" id="KW-0699">rRNA-binding</keyword>
<feature type="compositionally biased region" description="Pro residues" evidence="18">
    <location>
        <begin position="222"/>
        <end position="233"/>
    </location>
</feature>
<feature type="compositionally biased region" description="Gly residues" evidence="18">
    <location>
        <begin position="566"/>
        <end position="578"/>
    </location>
</feature>
<keyword evidence="17" id="KW-0472">Membrane</keyword>
<dbReference type="GO" id="GO:0006364">
    <property type="term" value="P:rRNA processing"/>
    <property type="evidence" value="ECO:0007669"/>
    <property type="project" value="UniProtKB-KW"/>
</dbReference>
<dbReference type="PANTHER" id="PTHR30001:SF1">
    <property type="entry name" value="RIBONUCLEASE E_G-LIKE PROTEIN, CHLOROPLASTIC"/>
    <property type="match status" value="1"/>
</dbReference>
<feature type="compositionally biased region" description="Basic and acidic residues" evidence="18">
    <location>
        <begin position="360"/>
        <end position="370"/>
    </location>
</feature>
<keyword evidence="15" id="KW-0460">Magnesium</keyword>
<dbReference type="GO" id="GO:0008033">
    <property type="term" value="P:tRNA processing"/>
    <property type="evidence" value="ECO:0007669"/>
    <property type="project" value="UniProtKB-KW"/>
</dbReference>
<dbReference type="GO" id="GO:0005737">
    <property type="term" value="C:cytoplasm"/>
    <property type="evidence" value="ECO:0007669"/>
    <property type="project" value="UniProtKB-SubCell"/>
</dbReference>
<protein>
    <recommendedName>
        <fullName evidence="4">Ribonuclease G</fullName>
    </recommendedName>
</protein>
<feature type="domain" description="S1 motif" evidence="19">
    <location>
        <begin position="79"/>
        <end position="113"/>
    </location>
</feature>
<keyword evidence="7" id="KW-0997">Cell inner membrane</keyword>
<dbReference type="NCBIfam" id="TIGR00757">
    <property type="entry name" value="RNaseEG"/>
    <property type="match status" value="1"/>
</dbReference>
<reference evidence="21" key="1">
    <citation type="submission" date="2017-06" db="EMBL/GenBank/DDBJ databases">
        <title>Genome analysis of Fimbriiglobus ruber SP5, the first member of the order Planctomycetales with confirmed chitinolytic capability.</title>
        <authorList>
            <person name="Ravin N.V."/>
            <person name="Rakitin A.L."/>
            <person name="Ivanova A.A."/>
            <person name="Beletsky A.V."/>
            <person name="Kulichevskaya I.S."/>
            <person name="Mardanov A.V."/>
            <person name="Dedysh S.N."/>
        </authorList>
    </citation>
    <scope>NUCLEOTIDE SEQUENCE [LARGE SCALE GENOMIC DNA]</scope>
    <source>
        <strain evidence="21">SP5</strain>
    </source>
</reference>
<dbReference type="InterPro" id="IPR003029">
    <property type="entry name" value="S1_domain"/>
</dbReference>